<evidence type="ECO:0000313" key="3">
    <source>
        <dbReference type="EMBL" id="CAF4087709.1"/>
    </source>
</evidence>
<dbReference type="Proteomes" id="UP000663856">
    <property type="component" value="Unassembled WGS sequence"/>
</dbReference>
<evidence type="ECO:0000313" key="2">
    <source>
        <dbReference type="EMBL" id="CAF2120256.1"/>
    </source>
</evidence>
<accession>A0A819UWV6</accession>
<evidence type="ECO:0000313" key="5">
    <source>
        <dbReference type="Proteomes" id="UP000663866"/>
    </source>
</evidence>
<keyword evidence="5" id="KW-1185">Reference proteome</keyword>
<dbReference type="Proteomes" id="UP000663866">
    <property type="component" value="Unassembled WGS sequence"/>
</dbReference>
<evidence type="ECO:0000256" key="1">
    <source>
        <dbReference type="SAM" id="MobiDB-lite"/>
    </source>
</evidence>
<dbReference type="EMBL" id="CAJNRF010010405">
    <property type="protein sequence ID" value="CAF2120256.1"/>
    <property type="molecule type" value="Genomic_DNA"/>
</dbReference>
<name>A0A819UWV6_9BILA</name>
<feature type="region of interest" description="Disordered" evidence="1">
    <location>
        <begin position="405"/>
        <end position="427"/>
    </location>
</feature>
<organism evidence="3 5">
    <name type="scientific">Rotaria magnacalcarata</name>
    <dbReference type="NCBI Taxonomy" id="392030"/>
    <lineage>
        <taxon>Eukaryota</taxon>
        <taxon>Metazoa</taxon>
        <taxon>Spiralia</taxon>
        <taxon>Gnathifera</taxon>
        <taxon>Rotifera</taxon>
        <taxon>Eurotatoria</taxon>
        <taxon>Bdelloidea</taxon>
        <taxon>Philodinida</taxon>
        <taxon>Philodinidae</taxon>
        <taxon>Rotaria</taxon>
    </lineage>
</organism>
<feature type="compositionally biased region" description="Low complexity" evidence="1">
    <location>
        <begin position="416"/>
        <end position="427"/>
    </location>
</feature>
<dbReference type="Gene3D" id="3.30.420.10">
    <property type="entry name" value="Ribonuclease H-like superfamily/Ribonuclease H"/>
    <property type="match status" value="1"/>
</dbReference>
<proteinExistence type="predicted"/>
<dbReference type="EMBL" id="CAJOBG010003936">
    <property type="protein sequence ID" value="CAF4087709.1"/>
    <property type="molecule type" value="Genomic_DNA"/>
</dbReference>
<dbReference type="InterPro" id="IPR036397">
    <property type="entry name" value="RNaseH_sf"/>
</dbReference>
<dbReference type="AlphaFoldDB" id="A0A819UWV6"/>
<gene>
    <name evidence="3" type="ORF">OVN521_LOCUS20169</name>
    <name evidence="4" type="ORF">SMN809_LOCUS19540</name>
    <name evidence="2" type="ORF">WKI299_LOCUS24230</name>
</gene>
<reference evidence="3" key="1">
    <citation type="submission" date="2021-02" db="EMBL/GenBank/DDBJ databases">
        <authorList>
            <person name="Nowell W R."/>
        </authorList>
    </citation>
    <scope>NUCLEOTIDE SEQUENCE</scope>
</reference>
<evidence type="ECO:0000313" key="4">
    <source>
        <dbReference type="EMBL" id="CAF4146590.1"/>
    </source>
</evidence>
<dbReference type="GO" id="GO:0003676">
    <property type="term" value="F:nucleic acid binding"/>
    <property type="evidence" value="ECO:0007669"/>
    <property type="project" value="InterPro"/>
</dbReference>
<comment type="caution">
    <text evidence="3">The sequence shown here is derived from an EMBL/GenBank/DDBJ whole genome shotgun (WGS) entry which is preliminary data.</text>
</comment>
<protein>
    <submittedName>
        <fullName evidence="3">Uncharacterized protein</fullName>
    </submittedName>
</protein>
<dbReference type="Proteomes" id="UP000676336">
    <property type="component" value="Unassembled WGS sequence"/>
</dbReference>
<sequence>MEQRFYKLLDNHILTLNRKFRNKFSIKQSLYDDIVLVLRDGWGDSQFKFWVRKNFKLIWNGSENIVYEIESNLPIVTYENLYVKIKECHEKTDHRGRDKTWIAVKKRHAWIPMYSVKIFVSQCDICSQRKVEAISHSLAEKLTDPYEFLNRLQMNVLDMQNMSDGEYKWILYMRDRFTKCSWAYPLKSNEMGPITEKLLQQYYFFVISQPLQSVDRREFATQVIENFEKIWTNLKIINGRISHSRTHDFTEDDSNEPFKLVLYKWMLSNNRKDWSNCLLSVIHSMKNGAANVTSNKTPTEIVFHQNTNYNVEICQILSNHVCLDEENLPYNFIDELKKSTHLLNFVQNTNSSNDSLSSNPSNHALQGISNSSLSISPSRLKYHASSNISTSTKKRRRLISNSSEEINVFDEDKQSNDNNNNNTNLINNHQQVQPKTNEIVYKTNMTKGQKLFTNTSYKHEYKVGDLVGVIVDKIETVNIELKVLVCKILSVELVAEDTNAYQLCTKACIISSRFQASDLLNLCNCNFVDLLTVDPTHLPKLTFNEACKSLS</sequence>
<dbReference type="EMBL" id="CAJOBI010009808">
    <property type="protein sequence ID" value="CAF4146590.1"/>
    <property type="molecule type" value="Genomic_DNA"/>
</dbReference>